<evidence type="ECO:0000313" key="1">
    <source>
        <dbReference type="EMBL" id="KMN13196.1"/>
    </source>
</evidence>
<comment type="caution">
    <text evidence="1">The sequence shown here is derived from an EMBL/GenBank/DDBJ whole genome shotgun (WGS) entry which is preliminary data.</text>
</comment>
<dbReference type="OrthoDB" id="6195706at2"/>
<dbReference type="AlphaFoldDB" id="A0A0J6LFM7"/>
<name>A0A0J6LFM7_9PSED</name>
<organism evidence="1 2">
    <name type="scientific">Pseudomonas weihenstephanensis</name>
    <dbReference type="NCBI Taxonomy" id="1608994"/>
    <lineage>
        <taxon>Bacteria</taxon>
        <taxon>Pseudomonadati</taxon>
        <taxon>Pseudomonadota</taxon>
        <taxon>Gammaproteobacteria</taxon>
        <taxon>Pseudomonadales</taxon>
        <taxon>Pseudomonadaceae</taxon>
        <taxon>Pseudomonas</taxon>
    </lineage>
</organism>
<dbReference type="STRING" id="1608994.TU86_14075"/>
<protein>
    <submittedName>
        <fullName evidence="1">Terminase small subunit</fullName>
    </submittedName>
</protein>
<proteinExistence type="predicted"/>
<evidence type="ECO:0000313" key="2">
    <source>
        <dbReference type="Proteomes" id="UP000036325"/>
    </source>
</evidence>
<dbReference type="Proteomes" id="UP000036325">
    <property type="component" value="Unassembled WGS sequence"/>
</dbReference>
<sequence>MTDPIFLSKSAFAAHIGKAPSYITWLKDNNRLVLSDDGKRVNVDATVALIRDTADPSKAAVAARHQADRVQRDVTSQLSPLVESTPSMAAPQPAIGPAGKQPDFQKARAHREYYLAQLAEAEFHKVQGSHVELEAVKTGAFNAGRLLRDQLLGMPPQLAPELAVMTDPWEIERRLTAAIRASLEDAERMSSADLVHALNHKS</sequence>
<dbReference type="RefSeq" id="WP_048364922.1">
    <property type="nucleotide sequence ID" value="NZ_JYLF01000005.1"/>
</dbReference>
<accession>A0A0J6LFM7</accession>
<dbReference type="EMBL" id="JYLF01000005">
    <property type="protein sequence ID" value="KMN13196.1"/>
    <property type="molecule type" value="Genomic_DNA"/>
</dbReference>
<reference evidence="1 2" key="1">
    <citation type="submission" date="2015-02" db="EMBL/GenBank/DDBJ databases">
        <title>Pseudomonas helleri sp. nov. and Pseudomonas weihenstephanensis sp. nov., isolated from raw cows milk.</title>
        <authorList>
            <person name="von Neubeck M."/>
            <person name="Huptas C."/>
            <person name="Wenning M."/>
            <person name="Scherer S."/>
        </authorList>
    </citation>
    <scope>NUCLEOTIDE SEQUENCE [LARGE SCALE GENOMIC DNA]</scope>
    <source>
        <strain evidence="1 2">DSM 29166</strain>
    </source>
</reference>
<gene>
    <name evidence="1" type="ORF">TU86_14075</name>
</gene>
<dbReference type="PATRIC" id="fig|1608994.3.peg.3471"/>